<evidence type="ECO:0000313" key="4">
    <source>
        <dbReference type="Proteomes" id="UP000824205"/>
    </source>
</evidence>
<keyword evidence="2" id="KW-0812">Transmembrane</keyword>
<evidence type="ECO:0000313" key="3">
    <source>
        <dbReference type="EMBL" id="HIW85641.1"/>
    </source>
</evidence>
<dbReference type="AlphaFoldDB" id="A0A9D1RCB3"/>
<reference evidence="3" key="1">
    <citation type="journal article" date="2021" name="PeerJ">
        <title>Extensive microbial diversity within the chicken gut microbiome revealed by metagenomics and culture.</title>
        <authorList>
            <person name="Gilroy R."/>
            <person name="Ravi A."/>
            <person name="Getino M."/>
            <person name="Pursley I."/>
            <person name="Horton D.L."/>
            <person name="Alikhan N.F."/>
            <person name="Baker D."/>
            <person name="Gharbi K."/>
            <person name="Hall N."/>
            <person name="Watson M."/>
            <person name="Adriaenssens E.M."/>
            <person name="Foster-Nyarko E."/>
            <person name="Jarju S."/>
            <person name="Secka A."/>
            <person name="Antonio M."/>
            <person name="Oren A."/>
            <person name="Chaudhuri R.R."/>
            <person name="La Ragione R."/>
            <person name="Hildebrand F."/>
            <person name="Pallen M.J."/>
        </authorList>
    </citation>
    <scope>NUCLEOTIDE SEQUENCE</scope>
    <source>
        <strain evidence="3">421</strain>
    </source>
</reference>
<reference evidence="3" key="2">
    <citation type="submission" date="2021-04" db="EMBL/GenBank/DDBJ databases">
        <authorList>
            <person name="Gilroy R."/>
        </authorList>
    </citation>
    <scope>NUCLEOTIDE SEQUENCE</scope>
    <source>
        <strain evidence="3">421</strain>
    </source>
</reference>
<evidence type="ECO:0000256" key="2">
    <source>
        <dbReference type="SAM" id="Phobius"/>
    </source>
</evidence>
<keyword evidence="1" id="KW-0175">Coiled coil</keyword>
<keyword evidence="2" id="KW-1133">Transmembrane helix</keyword>
<dbReference type="Proteomes" id="UP000824205">
    <property type="component" value="Unassembled WGS sequence"/>
</dbReference>
<name>A0A9D1RCB3_9FIRM</name>
<comment type="caution">
    <text evidence="3">The sequence shown here is derived from an EMBL/GenBank/DDBJ whole genome shotgun (WGS) entry which is preliminary data.</text>
</comment>
<feature type="transmembrane region" description="Helical" evidence="2">
    <location>
        <begin position="6"/>
        <end position="25"/>
    </location>
</feature>
<feature type="coiled-coil region" evidence="1">
    <location>
        <begin position="158"/>
        <end position="185"/>
    </location>
</feature>
<dbReference type="EMBL" id="DXGE01000017">
    <property type="protein sequence ID" value="HIW85641.1"/>
    <property type="molecule type" value="Genomic_DNA"/>
</dbReference>
<organism evidence="3 4">
    <name type="scientific">Candidatus Eubacterium faecipullorum</name>
    <dbReference type="NCBI Taxonomy" id="2838571"/>
    <lineage>
        <taxon>Bacteria</taxon>
        <taxon>Bacillati</taxon>
        <taxon>Bacillota</taxon>
        <taxon>Clostridia</taxon>
        <taxon>Eubacteriales</taxon>
        <taxon>Eubacteriaceae</taxon>
        <taxon>Eubacterium</taxon>
    </lineage>
</organism>
<evidence type="ECO:0000256" key="1">
    <source>
        <dbReference type="SAM" id="Coils"/>
    </source>
</evidence>
<feature type="transmembrane region" description="Helical" evidence="2">
    <location>
        <begin position="75"/>
        <end position="97"/>
    </location>
</feature>
<gene>
    <name evidence="3" type="ORF">IAA48_04010</name>
</gene>
<feature type="transmembrane region" description="Helical" evidence="2">
    <location>
        <begin position="130"/>
        <end position="152"/>
    </location>
</feature>
<feature type="transmembrane region" description="Helical" evidence="2">
    <location>
        <begin position="37"/>
        <end position="63"/>
    </location>
</feature>
<sequence>MMKEKLQSALGIFGNVLYWIFRLLISILPVVMIGTPFWASFLIFLICAIIPYLSLPLWIWGFIAAIRGSQDVFAIIYYVATVIVFLPSAISIVLDIIHHIRNKLVKSNDECINIPTIIEPKRNKSNKKAIIVLSVTTVVFLLSTIALSVGFISKTYENNELSAKIYDMEATIEEKDDEISRLDRQALNQRGTISSLQGKLDFYDSYAVCVNDGDPYYHKPNCVYFDSSSFYIYNTATAETYGYTECPYCF</sequence>
<protein>
    <submittedName>
        <fullName evidence="3">Uncharacterized protein</fullName>
    </submittedName>
</protein>
<accession>A0A9D1RCB3</accession>
<keyword evidence="2" id="KW-0472">Membrane</keyword>
<proteinExistence type="predicted"/>